<reference evidence="3 4" key="1">
    <citation type="submission" date="2018-12" db="EMBL/GenBank/DDBJ databases">
        <title>Complete genome sequence of Iodobacter sp. H11R3.</title>
        <authorList>
            <person name="Bae J.-W."/>
        </authorList>
    </citation>
    <scope>NUCLEOTIDE SEQUENCE [LARGE SCALE GENOMIC DNA]</scope>
    <source>
        <strain evidence="3 4">H11R3</strain>
    </source>
</reference>
<gene>
    <name evidence="3" type="ORF">EJO50_00635</name>
</gene>
<feature type="domain" description="Solute-binding protein family 3/N-terminal" evidence="2">
    <location>
        <begin position="44"/>
        <end position="222"/>
    </location>
</feature>
<dbReference type="SUPFAM" id="SSF53850">
    <property type="entry name" value="Periplasmic binding protein-like II"/>
    <property type="match status" value="1"/>
</dbReference>
<keyword evidence="4" id="KW-1185">Reference proteome</keyword>
<dbReference type="AlphaFoldDB" id="A0A3S8ZNZ6"/>
<dbReference type="Pfam" id="PF00497">
    <property type="entry name" value="SBP_bac_3"/>
    <property type="match status" value="1"/>
</dbReference>
<organism evidence="3 4">
    <name type="scientific">Iodobacter ciconiae</name>
    <dbReference type="NCBI Taxonomy" id="2496266"/>
    <lineage>
        <taxon>Bacteria</taxon>
        <taxon>Pseudomonadati</taxon>
        <taxon>Pseudomonadota</taxon>
        <taxon>Betaproteobacteria</taxon>
        <taxon>Neisseriales</taxon>
        <taxon>Chitinibacteraceae</taxon>
        <taxon>Iodobacter</taxon>
    </lineage>
</organism>
<protein>
    <submittedName>
        <fullName evidence="3">Transporter substrate-binding domain-containing protein</fullName>
    </submittedName>
</protein>
<feature type="chain" id="PRO_5019318015" evidence="1">
    <location>
        <begin position="24"/>
        <end position="268"/>
    </location>
</feature>
<dbReference type="EMBL" id="CP034433">
    <property type="protein sequence ID" value="AZN35119.1"/>
    <property type="molecule type" value="Genomic_DNA"/>
</dbReference>
<accession>A0A3S8ZNZ6</accession>
<sequence length="268" mass="30045">MFKQISVIYLSLIAFVNVPAVMAAGGCSRPVVVAASPLGIFMEIDEQKKVTGIIADFFAEISQSTGCQFVYEVMPRIRALHMLETGKIDLIAASKTPKRDIVADYIGVASARISLISLKERPNSGNILNDLMSGKIRVNVIRGYDLGPKYLELLVQLSASHNLEDVIDADVIAQKIIYQRCDATIMAVSNFFKSAKKYNLESRLLITPIDFLPIYHSGFYVTKKGLPEKDRFFLIDKIISKVKAGRIKELYREKVSKWEEETNSIIFE</sequence>
<dbReference type="Proteomes" id="UP000282438">
    <property type="component" value="Chromosome"/>
</dbReference>
<evidence type="ECO:0000256" key="1">
    <source>
        <dbReference type="SAM" id="SignalP"/>
    </source>
</evidence>
<evidence type="ECO:0000313" key="4">
    <source>
        <dbReference type="Proteomes" id="UP000282438"/>
    </source>
</evidence>
<keyword evidence="1" id="KW-0732">Signal</keyword>
<dbReference type="Gene3D" id="3.40.190.10">
    <property type="entry name" value="Periplasmic binding protein-like II"/>
    <property type="match status" value="2"/>
</dbReference>
<feature type="signal peptide" evidence="1">
    <location>
        <begin position="1"/>
        <end position="23"/>
    </location>
</feature>
<proteinExistence type="predicted"/>
<dbReference type="InterPro" id="IPR001638">
    <property type="entry name" value="Solute-binding_3/MltF_N"/>
</dbReference>
<dbReference type="OrthoDB" id="8592924at2"/>
<evidence type="ECO:0000313" key="3">
    <source>
        <dbReference type="EMBL" id="AZN35119.1"/>
    </source>
</evidence>
<evidence type="ECO:0000259" key="2">
    <source>
        <dbReference type="Pfam" id="PF00497"/>
    </source>
</evidence>
<dbReference type="KEGG" id="iod:EJO50_00635"/>
<dbReference type="RefSeq" id="WP_125971095.1">
    <property type="nucleotide sequence ID" value="NZ_CP034433.1"/>
</dbReference>
<dbReference type="PROSITE" id="PS51257">
    <property type="entry name" value="PROKAR_LIPOPROTEIN"/>
    <property type="match status" value="1"/>
</dbReference>
<name>A0A3S8ZNZ6_9NEIS</name>